<evidence type="ECO:0000313" key="2">
    <source>
        <dbReference type="Proteomes" id="UP001161422"/>
    </source>
</evidence>
<gene>
    <name evidence="1" type="ORF">GCM10007895_12810</name>
</gene>
<sequence length="107" mass="11965">MSVDDFIDGALDYAQGHCSPKAANLAQNGNVTRLHPVPKLTLVANQEPKTRFPHVSFTFSHQAVSQLENNSKQHELAKSKLLRVLLNHFDQLPPLKQTHLLTSFAVR</sequence>
<organism evidence="1 2">
    <name type="scientific">Paraferrimonas sedimenticola</name>
    <dbReference type="NCBI Taxonomy" id="375674"/>
    <lineage>
        <taxon>Bacteria</taxon>
        <taxon>Pseudomonadati</taxon>
        <taxon>Pseudomonadota</taxon>
        <taxon>Gammaproteobacteria</taxon>
        <taxon>Alteromonadales</taxon>
        <taxon>Ferrimonadaceae</taxon>
        <taxon>Paraferrimonas</taxon>
    </lineage>
</organism>
<dbReference type="AlphaFoldDB" id="A0AA37RUU2"/>
<accession>A0AA37RUU2</accession>
<comment type="caution">
    <text evidence="1">The sequence shown here is derived from an EMBL/GenBank/DDBJ whole genome shotgun (WGS) entry which is preliminary data.</text>
</comment>
<reference evidence="1" key="1">
    <citation type="journal article" date="2014" name="Int. J. Syst. Evol. Microbiol.">
        <title>Complete genome sequence of Corynebacterium casei LMG S-19264T (=DSM 44701T), isolated from a smear-ripened cheese.</title>
        <authorList>
            <consortium name="US DOE Joint Genome Institute (JGI-PGF)"/>
            <person name="Walter F."/>
            <person name="Albersmeier A."/>
            <person name="Kalinowski J."/>
            <person name="Ruckert C."/>
        </authorList>
    </citation>
    <scope>NUCLEOTIDE SEQUENCE</scope>
    <source>
        <strain evidence="1">NBRC 101628</strain>
    </source>
</reference>
<proteinExistence type="predicted"/>
<evidence type="ECO:0000313" key="1">
    <source>
        <dbReference type="EMBL" id="GLP95975.1"/>
    </source>
</evidence>
<dbReference type="EMBL" id="BSNC01000003">
    <property type="protein sequence ID" value="GLP95975.1"/>
    <property type="molecule type" value="Genomic_DNA"/>
</dbReference>
<reference evidence="1" key="2">
    <citation type="submission" date="2023-01" db="EMBL/GenBank/DDBJ databases">
        <title>Draft genome sequence of Paraferrimonas sedimenticola strain NBRC 101628.</title>
        <authorList>
            <person name="Sun Q."/>
            <person name="Mori K."/>
        </authorList>
    </citation>
    <scope>NUCLEOTIDE SEQUENCE</scope>
    <source>
        <strain evidence="1">NBRC 101628</strain>
    </source>
</reference>
<protein>
    <submittedName>
        <fullName evidence="1">Uncharacterized protein</fullName>
    </submittedName>
</protein>
<dbReference type="Proteomes" id="UP001161422">
    <property type="component" value="Unassembled WGS sequence"/>
</dbReference>
<name>A0AA37RUU2_9GAMM</name>
<keyword evidence="2" id="KW-1185">Reference proteome</keyword>